<evidence type="ECO:0000313" key="2">
    <source>
        <dbReference type="EMBL" id="KKS53572.1"/>
    </source>
</evidence>
<evidence type="ECO:0000313" key="3">
    <source>
        <dbReference type="Proteomes" id="UP000034837"/>
    </source>
</evidence>
<feature type="region of interest" description="Disordered" evidence="1">
    <location>
        <begin position="28"/>
        <end position="53"/>
    </location>
</feature>
<protein>
    <submittedName>
        <fullName evidence="2">Uncharacterized protein</fullName>
    </submittedName>
</protein>
<name>A0A0G0ZY21_9BACT</name>
<dbReference type="Proteomes" id="UP000034837">
    <property type="component" value="Unassembled WGS sequence"/>
</dbReference>
<sequence>MAVQKHKLAKNISHMKCRLTARAKDCQKIAKSHKKTKDKLRPKEKELRMSFPT</sequence>
<accession>A0A0G0ZY21</accession>
<feature type="compositionally biased region" description="Basic and acidic residues" evidence="1">
    <location>
        <begin position="39"/>
        <end position="53"/>
    </location>
</feature>
<dbReference type="AlphaFoldDB" id="A0A0G0ZY21"/>
<comment type="caution">
    <text evidence="2">The sequence shown here is derived from an EMBL/GenBank/DDBJ whole genome shotgun (WGS) entry which is preliminary data.</text>
</comment>
<reference evidence="2 3" key="1">
    <citation type="journal article" date="2015" name="Nature">
        <title>rRNA introns, odd ribosomes, and small enigmatic genomes across a large radiation of phyla.</title>
        <authorList>
            <person name="Brown C.T."/>
            <person name="Hug L.A."/>
            <person name="Thomas B.C."/>
            <person name="Sharon I."/>
            <person name="Castelle C.J."/>
            <person name="Singh A."/>
            <person name="Wilkins M.J."/>
            <person name="Williams K.H."/>
            <person name="Banfield J.F."/>
        </authorList>
    </citation>
    <scope>NUCLEOTIDE SEQUENCE [LARGE SCALE GENOMIC DNA]</scope>
</reference>
<dbReference type="EMBL" id="LCDO01000049">
    <property type="protein sequence ID" value="KKS53572.1"/>
    <property type="molecule type" value="Genomic_DNA"/>
</dbReference>
<gene>
    <name evidence="2" type="ORF">UV20_C0049G0009</name>
</gene>
<evidence type="ECO:0000256" key="1">
    <source>
        <dbReference type="SAM" id="MobiDB-lite"/>
    </source>
</evidence>
<proteinExistence type="predicted"/>
<organism evidence="2 3">
    <name type="scientific">Candidatus Magasanikbacteria bacterium GW2011_GWA2_42_32</name>
    <dbReference type="NCBI Taxonomy" id="1619039"/>
    <lineage>
        <taxon>Bacteria</taxon>
        <taxon>Candidatus Magasanikiibacteriota</taxon>
    </lineage>
</organism>